<dbReference type="PANTHER" id="PTHR37422:SF17">
    <property type="entry name" value="O-ANTIGEN LIGASE"/>
    <property type="match status" value="1"/>
</dbReference>
<feature type="transmembrane region" description="Helical" evidence="5">
    <location>
        <begin position="354"/>
        <end position="371"/>
    </location>
</feature>
<evidence type="ECO:0000256" key="5">
    <source>
        <dbReference type="SAM" id="Phobius"/>
    </source>
</evidence>
<sequence>MYISKKKVSLVLIFCTTCLGLLSYFNSVNKLIAYFVIVLFITLSSLNLLLDLRKSELRGLINRQSLICLLLMVTILVQIINGIEGEITINDAIKFALFPLSFLYCCILAPNFLLKNNYENTFLKFLIYPGIFLSLITLITSFITALSYGGIDLTTLQTAQFNIVHGLFDSNYQGAVVAVSSVVCIYLLFKNKGNKLYYSLILMVNILNLIVLASRASLLSLALCIIIAIIVYGSRKIKFLLLSGVAICGILYCYYNNSIKLSPIFYYNIFDAERGSTGRIDIWKEILQKSTQKVFTGNGNNTLEITSLDLHNNLSSSHNSFIDFFAINGGIVLILYLIVLLIGVFKSFNHAKESAVFLVFICIFVLMNFTTHNLGGVSYVPQILGILLGIIFIHVKKKSK</sequence>
<feature type="transmembrane region" description="Helical" evidence="5">
    <location>
        <begin position="31"/>
        <end position="52"/>
    </location>
</feature>
<feature type="transmembrane region" description="Helical" evidence="5">
    <location>
        <begin position="126"/>
        <end position="151"/>
    </location>
</feature>
<feature type="transmembrane region" description="Helical" evidence="5">
    <location>
        <begin position="7"/>
        <end position="25"/>
    </location>
</feature>
<dbReference type="InterPro" id="IPR007016">
    <property type="entry name" value="O-antigen_ligase-rel_domated"/>
</dbReference>
<protein>
    <recommendedName>
        <fullName evidence="6">O-antigen ligase-related domain-containing protein</fullName>
    </recommendedName>
</protein>
<keyword evidence="3 5" id="KW-1133">Transmembrane helix</keyword>
<dbReference type="AlphaFoldDB" id="A0A544TIY1"/>
<keyword evidence="8" id="KW-1185">Reference proteome</keyword>
<feature type="transmembrane region" description="Helical" evidence="5">
    <location>
        <begin position="64"/>
        <end position="83"/>
    </location>
</feature>
<evidence type="ECO:0000259" key="6">
    <source>
        <dbReference type="Pfam" id="PF04932"/>
    </source>
</evidence>
<feature type="transmembrane region" description="Helical" evidence="5">
    <location>
        <begin position="377"/>
        <end position="395"/>
    </location>
</feature>
<feature type="transmembrane region" description="Helical" evidence="5">
    <location>
        <begin position="218"/>
        <end position="234"/>
    </location>
</feature>
<evidence type="ECO:0000313" key="8">
    <source>
        <dbReference type="Proteomes" id="UP000316626"/>
    </source>
</evidence>
<reference evidence="7 8" key="1">
    <citation type="submission" date="2019-06" db="EMBL/GenBank/DDBJ databases">
        <title>Psychrobacillus vulpis sp. nov., a new species isolated from feces of a red fox that inhabits in The Tablas de Daimiel Natural Park, Albacete, Spain.</title>
        <authorList>
            <person name="Rodriguez M."/>
            <person name="Reina J.C."/>
            <person name="Bejar V."/>
            <person name="Llamas I."/>
        </authorList>
    </citation>
    <scope>NUCLEOTIDE SEQUENCE [LARGE SCALE GENOMIC DNA]</scope>
    <source>
        <strain evidence="7 8">Z8</strain>
    </source>
</reference>
<feature type="transmembrane region" description="Helical" evidence="5">
    <location>
        <begin position="171"/>
        <end position="189"/>
    </location>
</feature>
<feature type="transmembrane region" description="Helical" evidence="5">
    <location>
        <begin position="95"/>
        <end position="114"/>
    </location>
</feature>
<comment type="subcellular location">
    <subcellularLocation>
        <location evidence="1">Membrane</location>
        <topology evidence="1">Multi-pass membrane protein</topology>
    </subcellularLocation>
</comment>
<gene>
    <name evidence="7" type="ORF">FG384_18120</name>
</gene>
<feature type="transmembrane region" description="Helical" evidence="5">
    <location>
        <begin position="239"/>
        <end position="257"/>
    </location>
</feature>
<dbReference type="Pfam" id="PF04932">
    <property type="entry name" value="Wzy_C"/>
    <property type="match status" value="1"/>
</dbReference>
<evidence type="ECO:0000256" key="2">
    <source>
        <dbReference type="ARBA" id="ARBA00022692"/>
    </source>
</evidence>
<organism evidence="7 8">
    <name type="scientific">Psychrobacillus vulpis</name>
    <dbReference type="NCBI Taxonomy" id="2325572"/>
    <lineage>
        <taxon>Bacteria</taxon>
        <taxon>Bacillati</taxon>
        <taxon>Bacillota</taxon>
        <taxon>Bacilli</taxon>
        <taxon>Bacillales</taxon>
        <taxon>Bacillaceae</taxon>
        <taxon>Psychrobacillus</taxon>
    </lineage>
</organism>
<proteinExistence type="predicted"/>
<dbReference type="Proteomes" id="UP000316626">
    <property type="component" value="Unassembled WGS sequence"/>
</dbReference>
<evidence type="ECO:0000256" key="1">
    <source>
        <dbReference type="ARBA" id="ARBA00004141"/>
    </source>
</evidence>
<evidence type="ECO:0000256" key="4">
    <source>
        <dbReference type="ARBA" id="ARBA00023136"/>
    </source>
</evidence>
<keyword evidence="4 5" id="KW-0472">Membrane</keyword>
<keyword evidence="2 5" id="KW-0812">Transmembrane</keyword>
<feature type="domain" description="O-antigen ligase-related" evidence="6">
    <location>
        <begin position="202"/>
        <end position="337"/>
    </location>
</feature>
<feature type="transmembrane region" description="Helical" evidence="5">
    <location>
        <begin position="196"/>
        <end position="212"/>
    </location>
</feature>
<accession>A0A544TIY1</accession>
<dbReference type="PANTHER" id="PTHR37422">
    <property type="entry name" value="TEICHURONIC ACID BIOSYNTHESIS PROTEIN TUAE"/>
    <property type="match status" value="1"/>
</dbReference>
<dbReference type="EMBL" id="VDGI01000028">
    <property type="protein sequence ID" value="TQR17338.1"/>
    <property type="molecule type" value="Genomic_DNA"/>
</dbReference>
<dbReference type="GO" id="GO:0016020">
    <property type="term" value="C:membrane"/>
    <property type="evidence" value="ECO:0007669"/>
    <property type="project" value="UniProtKB-SubCell"/>
</dbReference>
<comment type="caution">
    <text evidence="7">The sequence shown here is derived from an EMBL/GenBank/DDBJ whole genome shotgun (WGS) entry which is preliminary data.</text>
</comment>
<evidence type="ECO:0000313" key="7">
    <source>
        <dbReference type="EMBL" id="TQR17338.1"/>
    </source>
</evidence>
<evidence type="ECO:0000256" key="3">
    <source>
        <dbReference type="ARBA" id="ARBA00022989"/>
    </source>
</evidence>
<dbReference type="InterPro" id="IPR051533">
    <property type="entry name" value="WaaL-like"/>
</dbReference>
<name>A0A544TIY1_9BACI</name>
<feature type="transmembrane region" description="Helical" evidence="5">
    <location>
        <begin position="321"/>
        <end position="342"/>
    </location>
</feature>